<evidence type="ECO:0000256" key="2">
    <source>
        <dbReference type="ARBA" id="ARBA00006464"/>
    </source>
</evidence>
<reference evidence="9" key="1">
    <citation type="journal article" date="2014" name="Int. J. Syst. Evol. Microbiol.">
        <title>Complete genome sequence of Corynebacterium casei LMG S-19264T (=DSM 44701T), isolated from a smear-ripened cheese.</title>
        <authorList>
            <consortium name="US DOE Joint Genome Institute (JGI-PGF)"/>
            <person name="Walter F."/>
            <person name="Albersmeier A."/>
            <person name="Kalinowski J."/>
            <person name="Ruckert C."/>
        </authorList>
    </citation>
    <scope>NUCLEOTIDE SEQUENCE</scope>
    <source>
        <strain evidence="9">CGMCC 4.7278</strain>
    </source>
</reference>
<feature type="transmembrane region" description="Helical" evidence="7">
    <location>
        <begin position="306"/>
        <end position="331"/>
    </location>
</feature>
<accession>A0A917Q7D7</accession>
<comment type="caution">
    <text evidence="9">The sequence shown here is derived from an EMBL/GenBank/DDBJ whole genome shotgun (WGS) entry which is preliminary data.</text>
</comment>
<evidence type="ECO:0000256" key="5">
    <source>
        <dbReference type="ARBA" id="ARBA00022989"/>
    </source>
</evidence>
<name>A0A917Q7D7_9NOCA</name>
<dbReference type="InterPro" id="IPR003362">
    <property type="entry name" value="Bact_transf"/>
</dbReference>
<proteinExistence type="inferred from homology"/>
<evidence type="ECO:0000256" key="6">
    <source>
        <dbReference type="ARBA" id="ARBA00023136"/>
    </source>
</evidence>
<evidence type="ECO:0000259" key="8">
    <source>
        <dbReference type="Pfam" id="PF02397"/>
    </source>
</evidence>
<sequence>MSFRLVSGGDLDAAYPSAESRASDAVHWRARYLARVLFTDAAAIAVAVSAAQTIRFGGPDEPSLAWPVPLNVGYTVVSIALGITWLVLLGGTGSRAPHVLGVGVDEFRRVGSATLRLFGLLAIVALVLRVDFARGYLAIALPAGMIGLVAGRLSWRMVLRRWRARGRCLTTVLAVGSPEAAHAMATAFTDDPGSGYRVIGVCVPAGGAQSATGASHLAVLGDDRSVVEAVTRTGAESVAITSTEHLGPAQLRQMAWELDQLGVDLIVAPGVVDIAGVRLTHRVVAGMPMLHIDGPRYSLAKSRRKALFDLVFASAVVALAAPALLAIAIAVKCTSPGPVLYRSERIGRDGVPFKMIKFRSMFVNADQLADQLIAEHGGNPVFFKLKDDPRITPVGAFLRKYSLDELPQFFNVLRGEMSVVGPRPQVQREVDSYDGAMRRRLLVKPGLTGLWQVSGRSDLSLEDSVRLDLSYVENWSMVLDLSLIARTIGVVTSGDGAY</sequence>
<feature type="transmembrane region" description="Helical" evidence="7">
    <location>
        <begin position="72"/>
        <end position="92"/>
    </location>
</feature>
<comment type="similarity">
    <text evidence="2">Belongs to the bacterial sugar transferase family.</text>
</comment>
<feature type="transmembrane region" description="Helical" evidence="7">
    <location>
        <begin position="32"/>
        <end position="52"/>
    </location>
</feature>
<dbReference type="RefSeq" id="WP_188826768.1">
    <property type="nucleotide sequence ID" value="NZ_BMMW01000001.1"/>
</dbReference>
<dbReference type="GO" id="GO:0016020">
    <property type="term" value="C:membrane"/>
    <property type="evidence" value="ECO:0007669"/>
    <property type="project" value="UniProtKB-SubCell"/>
</dbReference>
<feature type="transmembrane region" description="Helical" evidence="7">
    <location>
        <begin position="136"/>
        <end position="155"/>
    </location>
</feature>
<organism evidence="9 10">
    <name type="scientific">Nocardia camponoti</name>
    <dbReference type="NCBI Taxonomy" id="1616106"/>
    <lineage>
        <taxon>Bacteria</taxon>
        <taxon>Bacillati</taxon>
        <taxon>Actinomycetota</taxon>
        <taxon>Actinomycetes</taxon>
        <taxon>Mycobacteriales</taxon>
        <taxon>Nocardiaceae</taxon>
        <taxon>Nocardia</taxon>
    </lineage>
</organism>
<evidence type="ECO:0000256" key="3">
    <source>
        <dbReference type="ARBA" id="ARBA00022679"/>
    </source>
</evidence>
<dbReference type="NCBIfam" id="TIGR03025">
    <property type="entry name" value="EPS_sugtrans"/>
    <property type="match status" value="1"/>
</dbReference>
<comment type="subcellular location">
    <subcellularLocation>
        <location evidence="1">Membrane</location>
        <topology evidence="1">Multi-pass membrane protein</topology>
    </subcellularLocation>
</comment>
<evidence type="ECO:0000256" key="7">
    <source>
        <dbReference type="SAM" id="Phobius"/>
    </source>
</evidence>
<dbReference type="PANTHER" id="PTHR30576:SF10">
    <property type="entry name" value="SLL5057 PROTEIN"/>
    <property type="match status" value="1"/>
</dbReference>
<protein>
    <submittedName>
        <fullName evidence="9">Polyprenyl glycosylphosphotransferase</fullName>
    </submittedName>
</protein>
<feature type="domain" description="Bacterial sugar transferase" evidence="8">
    <location>
        <begin position="305"/>
        <end position="492"/>
    </location>
</feature>
<dbReference type="Pfam" id="PF13727">
    <property type="entry name" value="CoA_binding_3"/>
    <property type="match status" value="1"/>
</dbReference>
<dbReference type="GO" id="GO:0016780">
    <property type="term" value="F:phosphotransferase activity, for other substituted phosphate groups"/>
    <property type="evidence" value="ECO:0007669"/>
    <property type="project" value="TreeGrafter"/>
</dbReference>
<keyword evidence="4 7" id="KW-0812">Transmembrane</keyword>
<keyword evidence="10" id="KW-1185">Reference proteome</keyword>
<dbReference type="Pfam" id="PF02397">
    <property type="entry name" value="Bac_transf"/>
    <property type="match status" value="1"/>
</dbReference>
<dbReference type="PANTHER" id="PTHR30576">
    <property type="entry name" value="COLANIC BIOSYNTHESIS UDP-GLUCOSE LIPID CARRIER TRANSFERASE"/>
    <property type="match status" value="1"/>
</dbReference>
<reference evidence="9" key="2">
    <citation type="submission" date="2020-09" db="EMBL/GenBank/DDBJ databases">
        <authorList>
            <person name="Sun Q."/>
            <person name="Zhou Y."/>
        </authorList>
    </citation>
    <scope>NUCLEOTIDE SEQUENCE</scope>
    <source>
        <strain evidence="9">CGMCC 4.7278</strain>
    </source>
</reference>
<evidence type="ECO:0000256" key="4">
    <source>
        <dbReference type="ARBA" id="ARBA00022692"/>
    </source>
</evidence>
<dbReference type="InterPro" id="IPR017475">
    <property type="entry name" value="EPS_sugar_tfrase"/>
</dbReference>
<keyword evidence="5 7" id="KW-1133">Transmembrane helix</keyword>
<dbReference type="Proteomes" id="UP000612956">
    <property type="component" value="Unassembled WGS sequence"/>
</dbReference>
<evidence type="ECO:0000313" key="10">
    <source>
        <dbReference type="Proteomes" id="UP000612956"/>
    </source>
</evidence>
<gene>
    <name evidence="9" type="ORF">GCM10011591_01580</name>
</gene>
<keyword evidence="6 7" id="KW-0472">Membrane</keyword>
<feature type="transmembrane region" description="Helical" evidence="7">
    <location>
        <begin position="113"/>
        <end position="130"/>
    </location>
</feature>
<evidence type="ECO:0000256" key="1">
    <source>
        <dbReference type="ARBA" id="ARBA00004141"/>
    </source>
</evidence>
<keyword evidence="3" id="KW-0808">Transferase</keyword>
<dbReference type="AlphaFoldDB" id="A0A917Q7D7"/>
<evidence type="ECO:0000313" key="9">
    <source>
        <dbReference type="EMBL" id="GGK33603.1"/>
    </source>
</evidence>
<dbReference type="EMBL" id="BMMW01000001">
    <property type="protein sequence ID" value="GGK33603.1"/>
    <property type="molecule type" value="Genomic_DNA"/>
</dbReference>